<reference evidence="4 5" key="1">
    <citation type="submission" date="2020-10" db="EMBL/GenBank/DDBJ databases">
        <authorList>
            <person name="Mohd Rani F."/>
        </authorList>
    </citation>
    <scope>NUCLEOTIDE SEQUENCE [LARGE SCALE GENOMIC DNA]</scope>
    <source>
        <strain evidence="4 5">AC1583</strain>
    </source>
</reference>
<evidence type="ECO:0000256" key="2">
    <source>
        <dbReference type="SAM" id="MobiDB-lite"/>
    </source>
</evidence>
<evidence type="ECO:0000256" key="1">
    <source>
        <dbReference type="ARBA" id="ARBA00022481"/>
    </source>
</evidence>
<reference evidence="5" key="2">
    <citation type="submission" date="2023-07" db="EMBL/GenBank/DDBJ databases">
        <title>Acinetobacter oleivorans assembled AC1583.</title>
        <authorList>
            <person name="Yeo C.C."/>
        </authorList>
    </citation>
    <scope>NUCLEOTIDE SEQUENCE [LARGE SCALE GENOMIC DNA]</scope>
    <source>
        <strain evidence="5">AC1583</strain>
    </source>
</reference>
<feature type="transmembrane region" description="Helical" evidence="3">
    <location>
        <begin position="6"/>
        <end position="27"/>
    </location>
</feature>
<dbReference type="NCBIfam" id="TIGR02532">
    <property type="entry name" value="IV_pilin_GFxxxE"/>
    <property type="match status" value="1"/>
</dbReference>
<keyword evidence="1" id="KW-0488">Methylation</keyword>
<dbReference type="Proteomes" id="UP000619170">
    <property type="component" value="Unassembled WGS sequence"/>
</dbReference>
<comment type="caution">
    <text evidence="4">The sequence shown here is derived from an EMBL/GenBank/DDBJ whole genome shotgun (WGS) entry which is preliminary data.</text>
</comment>
<dbReference type="SUPFAM" id="SSF54523">
    <property type="entry name" value="Pili subunits"/>
    <property type="match status" value="1"/>
</dbReference>
<feature type="region of interest" description="Disordered" evidence="2">
    <location>
        <begin position="101"/>
        <end position="122"/>
    </location>
</feature>
<dbReference type="PRINTS" id="PR00813">
    <property type="entry name" value="BCTERIALGSPG"/>
</dbReference>
<dbReference type="Gene3D" id="3.30.700.10">
    <property type="entry name" value="Glycoprotein, Type 4 Pilin"/>
    <property type="match status" value="1"/>
</dbReference>
<protein>
    <submittedName>
        <fullName evidence="4">Prepilin-type N-terminal cleavage/methylation domain-containing protein</fullName>
    </submittedName>
</protein>
<dbReference type="EMBL" id="JADAZL010000002">
    <property type="protein sequence ID" value="MBE2164311.1"/>
    <property type="molecule type" value="Genomic_DNA"/>
</dbReference>
<keyword evidence="3" id="KW-0472">Membrane</keyword>
<dbReference type="InterPro" id="IPR012902">
    <property type="entry name" value="N_methyl_site"/>
</dbReference>
<dbReference type="Pfam" id="PF07963">
    <property type="entry name" value="N_methyl"/>
    <property type="match status" value="1"/>
</dbReference>
<name>A0ABR9NHB8_9GAMM</name>
<keyword evidence="5" id="KW-1185">Reference proteome</keyword>
<organism evidence="4 5">
    <name type="scientific">Acinetobacter oleivorans</name>
    <dbReference type="NCBI Taxonomy" id="1148157"/>
    <lineage>
        <taxon>Bacteria</taxon>
        <taxon>Pseudomonadati</taxon>
        <taxon>Pseudomonadota</taxon>
        <taxon>Gammaproteobacteria</taxon>
        <taxon>Moraxellales</taxon>
        <taxon>Moraxellaceae</taxon>
        <taxon>Acinetobacter</taxon>
    </lineage>
</organism>
<gene>
    <name evidence="4" type="ORF">IIQ43_07145</name>
</gene>
<dbReference type="PANTHER" id="PTHR30093:SF47">
    <property type="entry name" value="TYPE IV PILUS NON-CORE MINOR PILIN PILE"/>
    <property type="match status" value="1"/>
</dbReference>
<keyword evidence="3" id="KW-0812">Transmembrane</keyword>
<dbReference type="RefSeq" id="WP_004641919.1">
    <property type="nucleotide sequence ID" value="NZ_JADAZL010000002.1"/>
</dbReference>
<dbReference type="InterPro" id="IPR045584">
    <property type="entry name" value="Pilin-like"/>
</dbReference>
<evidence type="ECO:0000256" key="3">
    <source>
        <dbReference type="SAM" id="Phobius"/>
    </source>
</evidence>
<dbReference type="PANTHER" id="PTHR30093">
    <property type="entry name" value="GENERAL SECRETION PATHWAY PROTEIN G"/>
    <property type="match status" value="1"/>
</dbReference>
<evidence type="ECO:0000313" key="4">
    <source>
        <dbReference type="EMBL" id="MBE2164311.1"/>
    </source>
</evidence>
<sequence>MNKKNGFTIVELLVVLAIIALLLSIVVPRYIDKIDESKEVALRQNLSSLRHSIDKFYADKGYYPEKLNDLVEKRYLREVPIDPMTGERQWKTTIDSQEGHGIYDVSSFSNSMGSDDKHYSEW</sequence>
<dbReference type="InterPro" id="IPR000983">
    <property type="entry name" value="Bac_GSPG_pilin"/>
</dbReference>
<evidence type="ECO:0000313" key="5">
    <source>
        <dbReference type="Proteomes" id="UP000619170"/>
    </source>
</evidence>
<keyword evidence="3" id="KW-1133">Transmembrane helix</keyword>
<proteinExistence type="predicted"/>
<accession>A0ABR9NHB8</accession>